<name>A0A3B1CMH0_9ZZZZ</name>
<dbReference type="EMBL" id="UOGG01000153">
    <property type="protein sequence ID" value="VAX31359.1"/>
    <property type="molecule type" value="Genomic_DNA"/>
</dbReference>
<reference evidence="1" key="1">
    <citation type="submission" date="2018-06" db="EMBL/GenBank/DDBJ databases">
        <authorList>
            <person name="Zhirakovskaya E."/>
        </authorList>
    </citation>
    <scope>NUCLEOTIDE SEQUENCE</scope>
</reference>
<sequence>MESIFFKEHEQPKTYQVFLRNSRGKSIQPNHVAEEIQYRTLDSTGPVG</sequence>
<accession>A0A3B1CMH0</accession>
<evidence type="ECO:0000313" key="1">
    <source>
        <dbReference type="EMBL" id="VAX31359.1"/>
    </source>
</evidence>
<gene>
    <name evidence="1" type="ORF">MNBD_NITROSPINAE05-1159</name>
</gene>
<organism evidence="1">
    <name type="scientific">hydrothermal vent metagenome</name>
    <dbReference type="NCBI Taxonomy" id="652676"/>
    <lineage>
        <taxon>unclassified sequences</taxon>
        <taxon>metagenomes</taxon>
        <taxon>ecological metagenomes</taxon>
    </lineage>
</organism>
<protein>
    <submittedName>
        <fullName evidence="1">Uncharacterized protein</fullName>
    </submittedName>
</protein>
<proteinExistence type="predicted"/>
<dbReference type="AlphaFoldDB" id="A0A3B1CMH0"/>